<dbReference type="InterPro" id="IPR029052">
    <property type="entry name" value="Metallo-depent_PP-like"/>
</dbReference>
<dbReference type="GO" id="GO:0046872">
    <property type="term" value="F:metal ion binding"/>
    <property type="evidence" value="ECO:0007669"/>
    <property type="project" value="UniProtKB-KW"/>
</dbReference>
<dbReference type="PANTHER" id="PTHR42988:SF2">
    <property type="entry name" value="CYCLIC NUCLEOTIDE PHOSPHODIESTERASE CBUA0032-RELATED"/>
    <property type="match status" value="1"/>
</dbReference>
<sequence length="293" mass="30931">MAFVLAHLSDAHIGPIPQPSLRELAGKRMTGYANWLSKRAQFHDMDVLARIVADIAAQQPDHVVMTGDIVNIGLDAEIEAARDWLMTLGGPEQVSFTPGNHDAYVRAAVARVAETFAPWTSSEAGAGFPYLRRRGGIALIGLDSAVPTAPFVASGRLGSAQLGRLGALLEQTREEGLARVVLLHHPPHQGGAKPLRGLDDAGAFEATIARHGAELVLHGHNHAISVHRLPGRDGSTPVVGTASASAKPGAHYRAAAYNLYSIERGERGVVVTGRSRGVDEGCETVGDLGPLEL</sequence>
<keyword evidence="2" id="KW-0378">Hydrolase</keyword>
<protein>
    <submittedName>
        <fullName evidence="6">Metallophosphatase</fullName>
    </submittedName>
</protein>
<keyword evidence="1" id="KW-0479">Metal-binding</keyword>
<dbReference type="InterPro" id="IPR004843">
    <property type="entry name" value="Calcineurin-like_PHP"/>
</dbReference>
<dbReference type="EMBL" id="CP023737">
    <property type="protein sequence ID" value="ATQ66607.1"/>
    <property type="molecule type" value="Genomic_DNA"/>
</dbReference>
<dbReference type="InterPro" id="IPR050884">
    <property type="entry name" value="CNP_phosphodiesterase-III"/>
</dbReference>
<dbReference type="KEGG" id="mtw:CQW49_00885"/>
<dbReference type="STRING" id="595536.GCA_000178815_00768"/>
<keyword evidence="3" id="KW-0408">Iron</keyword>
<evidence type="ECO:0000259" key="5">
    <source>
        <dbReference type="Pfam" id="PF00149"/>
    </source>
</evidence>
<dbReference type="SUPFAM" id="SSF56300">
    <property type="entry name" value="Metallo-dependent phosphatases"/>
    <property type="match status" value="1"/>
</dbReference>
<dbReference type="Gene3D" id="3.60.21.10">
    <property type="match status" value="1"/>
</dbReference>
<gene>
    <name evidence="6" type="ORF">CQW49_00885</name>
</gene>
<evidence type="ECO:0000313" key="6">
    <source>
        <dbReference type="EMBL" id="ATQ66607.1"/>
    </source>
</evidence>
<evidence type="ECO:0000256" key="4">
    <source>
        <dbReference type="ARBA" id="ARBA00025742"/>
    </source>
</evidence>
<feature type="domain" description="Calcineurin-like phosphoesterase" evidence="5">
    <location>
        <begin position="5"/>
        <end position="222"/>
    </location>
</feature>
<evidence type="ECO:0000256" key="2">
    <source>
        <dbReference type="ARBA" id="ARBA00022801"/>
    </source>
</evidence>
<keyword evidence="7" id="KW-1185">Reference proteome</keyword>
<proteinExistence type="inferred from homology"/>
<evidence type="ECO:0000256" key="1">
    <source>
        <dbReference type="ARBA" id="ARBA00022723"/>
    </source>
</evidence>
<name>A0A2D2CV55_METT3</name>
<dbReference type="GO" id="GO:0016787">
    <property type="term" value="F:hydrolase activity"/>
    <property type="evidence" value="ECO:0007669"/>
    <property type="project" value="UniProtKB-KW"/>
</dbReference>
<dbReference type="AlphaFoldDB" id="A0A2D2CV55"/>
<evidence type="ECO:0000313" key="7">
    <source>
        <dbReference type="Proteomes" id="UP000230709"/>
    </source>
</evidence>
<dbReference type="Pfam" id="PF00149">
    <property type="entry name" value="Metallophos"/>
    <property type="match status" value="1"/>
</dbReference>
<comment type="similarity">
    <text evidence="4">Belongs to the cyclic nucleotide phosphodiesterase class-III family.</text>
</comment>
<accession>A0A2D2CV55</accession>
<evidence type="ECO:0000256" key="3">
    <source>
        <dbReference type="ARBA" id="ARBA00023004"/>
    </source>
</evidence>
<dbReference type="Proteomes" id="UP000230709">
    <property type="component" value="Chromosome"/>
</dbReference>
<dbReference type="RefSeq" id="WP_003610931.1">
    <property type="nucleotide sequence ID" value="NZ_ADVE02000001.1"/>
</dbReference>
<dbReference type="PANTHER" id="PTHR42988">
    <property type="entry name" value="PHOSPHOHYDROLASE"/>
    <property type="match status" value="1"/>
</dbReference>
<organism evidence="6 7">
    <name type="scientific">Methylosinus trichosporium (strain ATCC 35070 / NCIMB 11131 / UNIQEM 75 / OB3b)</name>
    <dbReference type="NCBI Taxonomy" id="595536"/>
    <lineage>
        <taxon>Bacteria</taxon>
        <taxon>Pseudomonadati</taxon>
        <taxon>Pseudomonadota</taxon>
        <taxon>Alphaproteobacteria</taxon>
        <taxon>Hyphomicrobiales</taxon>
        <taxon>Methylocystaceae</taxon>
        <taxon>Methylosinus</taxon>
    </lineage>
</organism>
<reference evidence="7" key="1">
    <citation type="submission" date="2017-10" db="EMBL/GenBank/DDBJ databases">
        <title>Completed PacBio SMRT sequence of Methylosinus trichosporium OB3b reveals presence of a third large plasmid.</title>
        <authorList>
            <person name="Charles T.C."/>
            <person name="Lynch M.D.J."/>
            <person name="Heil J.R."/>
            <person name="Cheng J."/>
        </authorList>
    </citation>
    <scope>NUCLEOTIDE SEQUENCE [LARGE SCALE GENOMIC DNA]</scope>
    <source>
        <strain evidence="7">OB3b</strain>
    </source>
</reference>